<evidence type="ECO:0000313" key="1">
    <source>
        <dbReference type="EMBL" id="KAK0419997.1"/>
    </source>
</evidence>
<gene>
    <name evidence="1" type="ORF">QR680_014450</name>
</gene>
<organism evidence="1 2">
    <name type="scientific">Steinernema hermaphroditum</name>
    <dbReference type="NCBI Taxonomy" id="289476"/>
    <lineage>
        <taxon>Eukaryota</taxon>
        <taxon>Metazoa</taxon>
        <taxon>Ecdysozoa</taxon>
        <taxon>Nematoda</taxon>
        <taxon>Chromadorea</taxon>
        <taxon>Rhabditida</taxon>
        <taxon>Tylenchina</taxon>
        <taxon>Panagrolaimomorpha</taxon>
        <taxon>Strongyloidoidea</taxon>
        <taxon>Steinernematidae</taxon>
        <taxon>Steinernema</taxon>
    </lineage>
</organism>
<reference evidence="1" key="1">
    <citation type="submission" date="2023-06" db="EMBL/GenBank/DDBJ databases">
        <title>Genomic analysis of the entomopathogenic nematode Steinernema hermaphroditum.</title>
        <authorList>
            <person name="Schwarz E.M."/>
            <person name="Heppert J.K."/>
            <person name="Baniya A."/>
            <person name="Schwartz H.T."/>
            <person name="Tan C.-H."/>
            <person name="Antoshechkin I."/>
            <person name="Sternberg P.W."/>
            <person name="Goodrich-Blair H."/>
            <person name="Dillman A.R."/>
        </authorList>
    </citation>
    <scope>NUCLEOTIDE SEQUENCE</scope>
    <source>
        <strain evidence="1">PS9179</strain>
        <tissue evidence="1">Whole animal</tissue>
    </source>
</reference>
<dbReference type="Proteomes" id="UP001175271">
    <property type="component" value="Unassembled WGS sequence"/>
</dbReference>
<dbReference type="EMBL" id="JAUCMV010000002">
    <property type="protein sequence ID" value="KAK0419997.1"/>
    <property type="molecule type" value="Genomic_DNA"/>
</dbReference>
<name>A0AA39IBI3_9BILA</name>
<comment type="caution">
    <text evidence="1">The sequence shown here is derived from an EMBL/GenBank/DDBJ whole genome shotgun (WGS) entry which is preliminary data.</text>
</comment>
<keyword evidence="2" id="KW-1185">Reference proteome</keyword>
<evidence type="ECO:0000313" key="2">
    <source>
        <dbReference type="Proteomes" id="UP001175271"/>
    </source>
</evidence>
<proteinExistence type="predicted"/>
<accession>A0AA39IBI3</accession>
<protein>
    <submittedName>
        <fullName evidence="1">Uncharacterized protein</fullName>
    </submittedName>
</protein>
<sequence>MIEKAATEWPYQFVCFSFVSNKDMPLNMLKKICILMLVVAFATSNPFKPIGSPDNTVLIEMPTHTMRCYNSKCNEQCESGYVERARRLCAGFLSHAYLCCMCEEGVCW</sequence>
<dbReference type="AlphaFoldDB" id="A0AA39IBI3"/>